<comment type="caution">
    <text evidence="3">Lacks conserved residue(s) required for the propagation of feature annotation.</text>
</comment>
<dbReference type="GO" id="GO:0005737">
    <property type="term" value="C:cytoplasm"/>
    <property type="evidence" value="ECO:0007669"/>
    <property type="project" value="UniProtKB-SubCell"/>
</dbReference>
<dbReference type="SUPFAM" id="SSF52972">
    <property type="entry name" value="ITPase-like"/>
    <property type="match status" value="1"/>
</dbReference>
<keyword evidence="3" id="KW-0963">Cytoplasm</keyword>
<sequence>MSIPVILASSSPSRRALLLQAGICPTIRVSRVDEDAVIRRFAANADMKVEDMPTEQRVMVLSRAKAHAVQAAYREQENTINRARRSTAIEERVNPLIGRTTTELLGGPLGTIAANPGLAGLKKGPLLIGSDSMFEFDGVAYGKPHTAEKAFERIAQMRGKSGTLWTGHTLIDLASGRELSEISSARVHFADYSDEEIRAYVETGEPLEVAGSFTLEGLGGAFIDSVSGDPHGIQGLSLPLVRQMATRLGFFWPDLWNLKRDKRGRLAINGDSRAPLKHVSQPGDGFIDCACGHKHWGLHGAAGVLLFRRDTFTGEITHVALQRRAVWSIEGRTWGNPGGALSTGESPFEGGLREAWEEAGIAPQDIDIVGAHTEDHGPWAYTTLLAFERVGHSVKPHVTDNESIDVVWKRVSDVESLPLLSYFKADWLDDLHRARQISRAMANN</sequence>
<dbReference type="PANTHER" id="PTHR43213:SF5">
    <property type="entry name" value="BIFUNCTIONAL DTTP_UTP PYROPHOSPHATASE_METHYLTRANSFERASE PROTEIN-RELATED"/>
    <property type="match status" value="1"/>
</dbReference>
<dbReference type="GO" id="GO:0047429">
    <property type="term" value="F:nucleoside triphosphate diphosphatase activity"/>
    <property type="evidence" value="ECO:0007669"/>
    <property type="project" value="UniProtKB-EC"/>
</dbReference>
<dbReference type="NCBIfam" id="TIGR00172">
    <property type="entry name" value="maf"/>
    <property type="match status" value="1"/>
</dbReference>
<dbReference type="HAMAP" id="MF_00528">
    <property type="entry name" value="Maf"/>
    <property type="match status" value="1"/>
</dbReference>
<dbReference type="CDD" id="cd00555">
    <property type="entry name" value="Maf"/>
    <property type="match status" value="1"/>
</dbReference>
<accession>A0A261FCU2</accession>
<reference evidence="5 6" key="1">
    <citation type="journal article" date="2017" name="BMC Genomics">
        <title>Comparative genomic and phylogenomic analyses of the Bifidobacteriaceae family.</title>
        <authorList>
            <person name="Lugli G.A."/>
            <person name="Milani C."/>
            <person name="Turroni F."/>
            <person name="Duranti S."/>
            <person name="Mancabelli L."/>
            <person name="Mangifesta M."/>
            <person name="Ferrario C."/>
            <person name="Modesto M."/>
            <person name="Mattarelli P."/>
            <person name="Jiri K."/>
            <person name="van Sinderen D."/>
            <person name="Ventura M."/>
        </authorList>
    </citation>
    <scope>NUCLEOTIDE SEQUENCE [LARGE SCALE GENOMIC DNA]</scope>
    <source>
        <strain evidence="5 6">LMG 21773</strain>
    </source>
</reference>
<comment type="catalytic activity">
    <reaction evidence="3">
        <text>a 2'-deoxyribonucleoside 5'-triphosphate + H2O = a 2'-deoxyribonucleoside 5'-phosphate + diphosphate + H(+)</text>
        <dbReference type="Rhea" id="RHEA:44644"/>
        <dbReference type="ChEBI" id="CHEBI:15377"/>
        <dbReference type="ChEBI" id="CHEBI:15378"/>
        <dbReference type="ChEBI" id="CHEBI:33019"/>
        <dbReference type="ChEBI" id="CHEBI:61560"/>
        <dbReference type="ChEBI" id="CHEBI:65317"/>
        <dbReference type="EC" id="3.6.1.9"/>
    </reaction>
</comment>
<dbReference type="InterPro" id="IPR029001">
    <property type="entry name" value="ITPase-like_fam"/>
</dbReference>
<comment type="subcellular location">
    <subcellularLocation>
        <location evidence="3">Cytoplasm</location>
    </subcellularLocation>
</comment>
<comment type="catalytic activity">
    <reaction evidence="3">
        <text>a ribonucleoside 5'-triphosphate + H2O = a ribonucleoside 5'-phosphate + diphosphate + H(+)</text>
        <dbReference type="Rhea" id="RHEA:23996"/>
        <dbReference type="ChEBI" id="CHEBI:15377"/>
        <dbReference type="ChEBI" id="CHEBI:15378"/>
        <dbReference type="ChEBI" id="CHEBI:33019"/>
        <dbReference type="ChEBI" id="CHEBI:58043"/>
        <dbReference type="ChEBI" id="CHEBI:61557"/>
        <dbReference type="EC" id="3.6.1.9"/>
    </reaction>
</comment>
<dbReference type="Gene3D" id="3.90.79.10">
    <property type="entry name" value="Nucleoside Triphosphate Pyrophosphohydrolase"/>
    <property type="match status" value="1"/>
</dbReference>
<evidence type="ECO:0000313" key="6">
    <source>
        <dbReference type="Proteomes" id="UP000228976"/>
    </source>
</evidence>
<evidence type="ECO:0000256" key="1">
    <source>
        <dbReference type="ARBA" id="ARBA00001968"/>
    </source>
</evidence>
<organism evidence="5 6">
    <name type="scientific">Aeriscardovia aeriphila</name>
    <dbReference type="NCBI Taxonomy" id="218139"/>
    <lineage>
        <taxon>Bacteria</taxon>
        <taxon>Bacillati</taxon>
        <taxon>Actinomycetota</taxon>
        <taxon>Actinomycetes</taxon>
        <taxon>Bifidobacteriales</taxon>
        <taxon>Bifidobacteriaceae</taxon>
        <taxon>Aeriscardovia</taxon>
    </lineage>
</organism>
<feature type="domain" description="Nudix hydrolase" evidence="4">
    <location>
        <begin position="297"/>
        <end position="433"/>
    </location>
</feature>
<dbReference type="OrthoDB" id="3527985at2"/>
<dbReference type="PROSITE" id="PS51462">
    <property type="entry name" value="NUDIX"/>
    <property type="match status" value="1"/>
</dbReference>
<comment type="caution">
    <text evidence="5">The sequence shown here is derived from an EMBL/GenBank/DDBJ whole genome shotgun (WGS) entry which is preliminary data.</text>
</comment>
<proteinExistence type="inferred from homology"/>
<dbReference type="InterPro" id="IPR003697">
    <property type="entry name" value="Maf-like"/>
</dbReference>
<name>A0A261FCU2_9BIFI</name>
<evidence type="ECO:0000313" key="5">
    <source>
        <dbReference type="EMBL" id="OZG56706.1"/>
    </source>
</evidence>
<dbReference type="Pfam" id="PF00293">
    <property type="entry name" value="NUDIX"/>
    <property type="match status" value="1"/>
</dbReference>
<dbReference type="Pfam" id="PF02545">
    <property type="entry name" value="Maf"/>
    <property type="match status" value="1"/>
</dbReference>
<keyword evidence="2 3" id="KW-0378">Hydrolase</keyword>
<keyword evidence="6" id="KW-1185">Reference proteome</keyword>
<dbReference type="InterPro" id="IPR000086">
    <property type="entry name" value="NUDIX_hydrolase_dom"/>
</dbReference>
<comment type="cofactor">
    <cofactor evidence="1 3">
        <name>a divalent metal cation</name>
        <dbReference type="ChEBI" id="CHEBI:60240"/>
    </cofactor>
</comment>
<protein>
    <recommendedName>
        <fullName evidence="3">Nucleoside triphosphate pyrophosphatase</fullName>
        <ecNumber evidence="3">3.6.1.9</ecNumber>
    </recommendedName>
    <alternativeName>
        <fullName evidence="3">Nucleotide pyrophosphatase</fullName>
        <shortName evidence="3">Nucleotide PPase</shortName>
    </alternativeName>
</protein>
<keyword evidence="3" id="KW-0546">Nucleotide metabolism</keyword>
<dbReference type="PANTHER" id="PTHR43213">
    <property type="entry name" value="BIFUNCTIONAL DTTP/UTP PYROPHOSPHATASE/METHYLTRANSFERASE PROTEIN-RELATED"/>
    <property type="match status" value="1"/>
</dbReference>
<dbReference type="GO" id="GO:0009117">
    <property type="term" value="P:nucleotide metabolic process"/>
    <property type="evidence" value="ECO:0007669"/>
    <property type="project" value="UniProtKB-KW"/>
</dbReference>
<dbReference type="Proteomes" id="UP000228976">
    <property type="component" value="Unassembled WGS sequence"/>
</dbReference>
<gene>
    <name evidence="5" type="ORF">AEAE_0013</name>
</gene>
<comment type="function">
    <text evidence="3">Nucleoside triphosphate pyrophosphatase. May have a dual role in cell division arrest and in preventing the incorporation of modified nucleotides into cellular nucleic acids.</text>
</comment>
<dbReference type="EC" id="3.6.1.9" evidence="3"/>
<evidence type="ECO:0000256" key="2">
    <source>
        <dbReference type="ARBA" id="ARBA00022801"/>
    </source>
</evidence>
<dbReference type="EMBL" id="MWWU01000001">
    <property type="protein sequence ID" value="OZG56706.1"/>
    <property type="molecule type" value="Genomic_DNA"/>
</dbReference>
<comment type="similarity">
    <text evidence="3">Belongs to the Maf family.</text>
</comment>
<dbReference type="InterPro" id="IPR015797">
    <property type="entry name" value="NUDIX_hydrolase-like_dom_sf"/>
</dbReference>
<dbReference type="Gene3D" id="3.90.950.10">
    <property type="match status" value="1"/>
</dbReference>
<feature type="active site" description="Proton acceptor" evidence="3">
    <location>
        <position position="131"/>
    </location>
</feature>
<evidence type="ECO:0000256" key="3">
    <source>
        <dbReference type="HAMAP-Rule" id="MF_00528"/>
    </source>
</evidence>
<dbReference type="SUPFAM" id="SSF55811">
    <property type="entry name" value="Nudix"/>
    <property type="match status" value="1"/>
</dbReference>
<dbReference type="RefSeq" id="WP_094689152.1">
    <property type="nucleotide sequence ID" value="NZ_JACBYZ010000001.1"/>
</dbReference>
<evidence type="ECO:0000259" key="4">
    <source>
        <dbReference type="PROSITE" id="PS51462"/>
    </source>
</evidence>
<dbReference type="AlphaFoldDB" id="A0A261FCU2"/>